<dbReference type="FunFam" id="1.10.1200.10:FF:000005">
    <property type="entry name" value="Nonribosomal peptide synthetase 1"/>
    <property type="match status" value="2"/>
</dbReference>
<comment type="cofactor">
    <cofactor evidence="1">
        <name>pantetheine 4'-phosphate</name>
        <dbReference type="ChEBI" id="CHEBI:47942"/>
    </cofactor>
</comment>
<keyword evidence="3" id="KW-0596">Phosphopantetheine</keyword>
<dbReference type="GO" id="GO:0044550">
    <property type="term" value="P:secondary metabolite biosynthetic process"/>
    <property type="evidence" value="ECO:0007669"/>
    <property type="project" value="UniProtKB-ARBA"/>
</dbReference>
<dbReference type="PROSITE" id="PS00012">
    <property type="entry name" value="PHOSPHOPANTETHEINE"/>
    <property type="match status" value="2"/>
</dbReference>
<dbReference type="CDD" id="cd17646">
    <property type="entry name" value="A_NRPS_AB3403-like"/>
    <property type="match status" value="1"/>
</dbReference>
<dbReference type="Pfam" id="PF00501">
    <property type="entry name" value="AMP-binding"/>
    <property type="match status" value="2"/>
</dbReference>
<dbReference type="InterPro" id="IPR001242">
    <property type="entry name" value="Condensation_dom"/>
</dbReference>
<gene>
    <name evidence="7" type="ORF">B0F88_11662</name>
</gene>
<keyword evidence="8" id="KW-1185">Reference proteome</keyword>
<comment type="caution">
    <text evidence="7">The sequence shown here is derived from an EMBL/GenBank/DDBJ whole genome shotgun (WGS) entry which is preliminary data.</text>
</comment>
<dbReference type="Gene3D" id="2.30.38.10">
    <property type="entry name" value="Luciferase, Domain 3"/>
    <property type="match status" value="2"/>
</dbReference>
<sequence>MQKTNELANRRANLSETKQAMLEKYLRGQVKTDAGRDSIAPRLELQAELSCPQQRLFFLDHLQSINATYNIPAVFQLTGTVNMEALQQAFDEIIRRHHILRTHFVQDGQAILQIVAPKLKLSYPVTNLDALPKDQQAAEKQRLEHEDLQRTFDLRQGPLLRINLIRLSDKADKQNHFLLFTLHHIISDGWSNSILIREFIDIYTAFSQGKPSPLAELPIQYTDFAYWQKQWLTTEAYKKQLAYWKEQLKDAPDSLQLPTTSQTNPSQNYKGGVCRFELPEILNEKFNVLSRKQGVSLFMTLLAAFNVLLYRYSSQNDICIGTPVANRNRQELEGLIGFFVNTLVLRCDLSGNAKFTTLLSKTKTMVLDAQANQDLPFDKLVEELGAVRDLNRSPLFQVMFVMQNTPEQQLTLPGLELSFETADTQTAKFDLTLLLTEKNGSLQGLFEYNTNLFDQAAVKRMAEHYRVLVEGIADQPELRINDFPLMRDKDRTRIIEEWGAKRAAYAPGKCLHQVFESRVEKTPDAMALTFENRSLNYRELNERANQLAHYLIGLGVRPDNLIGLYVERSLEMVIGLLGILKAGCAYVPLDPSYPQERIQYLLDDSGTRILITQKHLLEKIPPAIDNVICLDNEEPIYTRSSKTNPVSDARPANLAYIIYTSGSTGQPKGVQITHENVLRLFEASEMQFNFSSKDTWTLFHSYAFDFSVWEIWGALLYGGRLLVVPYPISRKPEAFRQLLCDEQVTVLNQTPSAFRQLIAAEAALPARAGELALRYVIFGGEALSPLDLMPWVERHGDAKPQLINMYGITETTVHVTFQRITEEHIYGDIKSPIGQPLSDLYAYVLDPSLNPVPIGIPGELYVGGAGLTRGYLNRPELTAERFIPDPYGESAGSRLYKTGDLACYRENGCIDYLGRIDHQVKIRGFRIELGEIEAAIKKQPAVRDTVALVREDQSLGKYIVAYIVPQPEQSPTVTELRSGLKNTLPDYMVPAVFVFLNAFPLTEHGKLNVKALPEPEGARPDLVKAYTAPRNEAEEILAGIWSQVLGIEQVGIDDNFFELGGDSIRSLQVLNLAKQRNLAFSLEQLYQQGTIRELLTVLKPVNANPEVPLQPFALISNSDRNKLPNDVEDTYPMTALQAGMIFHSEYERNAYHVVDSILLRCPLDIAALTKVIDHVVERHPILRTSFDLGNYSEPLQLVFAKDKALTPVEFDDWRLHSAELQKQQLAVWLELERARAFDITKPPLIRFHIHQLSDDTFRFTVTEHHAVLDGWSLNAMLNEIFTYYLSLLSGQHYTADSQPYNALRDLVVWEREAIKSEPHQSYWQNKLDGISHALLPAWSGVGDAKKTGDITPSRKLTTLSPETSAALQAVARSLSVPLKSVLLAAHLKALGMLYGEQHITTGLVCSVRPEINDADSALGVFLNTLPLPVQLHGGTWADLILQAFDAECELLKFRFYPLAQIQHDHKGQALFDAVFHYVHFHNVSDLAQSRQFEALEWVDYILPNFELEVAFQLDVKLSQIRLLVSGNGRRLDEKQIYAASDYLMDILSQIAQSPRERYDYRSFLTGAEQKKLLGDWNATEADYPKNRYIHQLIEAQAEATPDAPAVAFEGEALTYAELNGKANRLAHYLLKQGVGPDVLVGVCVERSLEMVIGLLGILKAGGAYLPLDPSYPQDRLEFMLSDVAPPVILTQAALSAKQDFGSAAVFRLDSDWAQLAQESAANPDIKLMPENLAYCIYTSGSTGQPKGAGVPHQGILNRLQWMQAEYALDQSDRVLQKTPYSFDVSVWEFFWPLMTGAQLVVAKPDQHKDSRALIDTIVREQITTVHFVPSMLQAFIDTTGAENCTGLKRVICSGEALPADLVARFQQKLPAGLHNLYGPTEASVDVSYWACIPDRAETAIPIGRPIANIALYILDRQLNPVPVGTPGELHIGGIGLGRGYLNRPGLTAEKFIPNPFGPSGSRLYKTGDLVRYRPDGDIDYLGRIDHQVKIRGFRIELGEIEARLLEAPDIKEAVVIAREDQPGDKRLVAYLVSGTAVASELLKLRLKETLPEYMVPSAFVQLDGMPLSANGKLDRKRLPRPDLSELSAKQYVAPRTDSEEILAEIWADVLGVDRVGVEDNFFELGGHSLLATQLVSRICIRFGIDLPLKTLFDTTNVAQLAAKVDLLTWARDQAETAANADEIELEDIEL</sequence>
<dbReference type="Gene3D" id="3.40.50.1820">
    <property type="entry name" value="alpha/beta hydrolase"/>
    <property type="match status" value="1"/>
</dbReference>
<dbReference type="PANTHER" id="PTHR45527:SF14">
    <property type="entry name" value="PLIPASTATIN SYNTHASE SUBUNIT B"/>
    <property type="match status" value="1"/>
</dbReference>
<evidence type="ECO:0000256" key="5">
    <source>
        <dbReference type="ARBA" id="ARBA00022598"/>
    </source>
</evidence>
<dbReference type="Gene3D" id="1.10.1200.10">
    <property type="entry name" value="ACP-like"/>
    <property type="match status" value="1"/>
</dbReference>
<dbReference type="InterPro" id="IPR020845">
    <property type="entry name" value="AMP-binding_CS"/>
</dbReference>
<dbReference type="InterPro" id="IPR036736">
    <property type="entry name" value="ACP-like_sf"/>
</dbReference>
<dbReference type="InterPro" id="IPR029058">
    <property type="entry name" value="AB_hydrolase_fold"/>
</dbReference>
<evidence type="ECO:0000256" key="4">
    <source>
        <dbReference type="ARBA" id="ARBA00022553"/>
    </source>
</evidence>
<dbReference type="Gene3D" id="3.30.559.30">
    <property type="entry name" value="Nonribosomal peptide synthetase, condensation domain"/>
    <property type="match status" value="2"/>
</dbReference>
<organism evidence="7 8">
    <name type="scientific">Methylobacter tundripaludum</name>
    <dbReference type="NCBI Taxonomy" id="173365"/>
    <lineage>
        <taxon>Bacteria</taxon>
        <taxon>Pseudomonadati</taxon>
        <taxon>Pseudomonadota</taxon>
        <taxon>Gammaproteobacteria</taxon>
        <taxon>Methylococcales</taxon>
        <taxon>Methylococcaceae</taxon>
        <taxon>Methylobacter</taxon>
    </lineage>
</organism>
<keyword evidence="5" id="KW-0436">Ligase</keyword>
<dbReference type="FunFam" id="3.30.559.30:FF:000001">
    <property type="entry name" value="Non-ribosomal peptide synthetase"/>
    <property type="match status" value="1"/>
</dbReference>
<dbReference type="GO" id="GO:0016874">
    <property type="term" value="F:ligase activity"/>
    <property type="evidence" value="ECO:0007669"/>
    <property type="project" value="UniProtKB-KW"/>
</dbReference>
<comment type="similarity">
    <text evidence="2">Belongs to the ATP-dependent AMP-binding enzyme family.</text>
</comment>
<dbReference type="Gene3D" id="3.40.50.980">
    <property type="match status" value="4"/>
</dbReference>
<keyword evidence="4" id="KW-0597">Phosphoprotein</keyword>
<dbReference type="RefSeq" id="WP_104425038.1">
    <property type="nucleotide sequence ID" value="NZ_PTIY01000016.1"/>
</dbReference>
<dbReference type="Pfam" id="PF00550">
    <property type="entry name" value="PP-binding"/>
    <property type="match status" value="2"/>
</dbReference>
<dbReference type="FunFam" id="2.30.38.10:FF:000001">
    <property type="entry name" value="Non-ribosomal peptide synthetase PvdI"/>
    <property type="match status" value="2"/>
</dbReference>
<dbReference type="NCBIfam" id="TIGR01733">
    <property type="entry name" value="AA-adenyl-dom"/>
    <property type="match status" value="2"/>
</dbReference>
<dbReference type="Pfam" id="PF00668">
    <property type="entry name" value="Condensation"/>
    <property type="match status" value="2"/>
</dbReference>
<proteinExistence type="inferred from homology"/>
<dbReference type="InterPro" id="IPR006162">
    <property type="entry name" value="Ppantetheine_attach_site"/>
</dbReference>
<dbReference type="InterPro" id="IPR000873">
    <property type="entry name" value="AMP-dep_synth/lig_dom"/>
</dbReference>
<dbReference type="GO" id="GO:0005829">
    <property type="term" value="C:cytosol"/>
    <property type="evidence" value="ECO:0007669"/>
    <property type="project" value="TreeGrafter"/>
</dbReference>
<accession>A0A2S6GN61</accession>
<dbReference type="InterPro" id="IPR045851">
    <property type="entry name" value="AMP-bd_C_sf"/>
</dbReference>
<dbReference type="Gene3D" id="3.30.300.30">
    <property type="match status" value="2"/>
</dbReference>
<dbReference type="PROSITE" id="PS00455">
    <property type="entry name" value="AMP_BINDING"/>
    <property type="match status" value="1"/>
</dbReference>
<dbReference type="SMART" id="SM00823">
    <property type="entry name" value="PKS_PP"/>
    <property type="match status" value="1"/>
</dbReference>
<dbReference type="CDD" id="cd17643">
    <property type="entry name" value="A_NRPS_Cytc1-like"/>
    <property type="match status" value="1"/>
</dbReference>
<dbReference type="Proteomes" id="UP000238071">
    <property type="component" value="Unassembled WGS sequence"/>
</dbReference>
<dbReference type="NCBIfam" id="NF003417">
    <property type="entry name" value="PRK04813.1"/>
    <property type="match status" value="2"/>
</dbReference>
<dbReference type="InterPro" id="IPR009081">
    <property type="entry name" value="PP-bd_ACP"/>
</dbReference>
<dbReference type="InterPro" id="IPR010071">
    <property type="entry name" value="AA_adenyl_dom"/>
</dbReference>
<dbReference type="CDD" id="cd19531">
    <property type="entry name" value="LCL_NRPS-like"/>
    <property type="match status" value="1"/>
</dbReference>
<dbReference type="FunFam" id="3.40.50.12780:FF:000012">
    <property type="entry name" value="Non-ribosomal peptide synthetase"/>
    <property type="match status" value="2"/>
</dbReference>
<evidence type="ECO:0000256" key="3">
    <source>
        <dbReference type="ARBA" id="ARBA00022450"/>
    </source>
</evidence>
<dbReference type="SUPFAM" id="SSF56801">
    <property type="entry name" value="Acetyl-CoA synthetase-like"/>
    <property type="match status" value="2"/>
</dbReference>
<dbReference type="GO" id="GO:0043041">
    <property type="term" value="P:amino acid activation for nonribosomal peptide biosynthetic process"/>
    <property type="evidence" value="ECO:0007669"/>
    <property type="project" value="TreeGrafter"/>
</dbReference>
<evidence type="ECO:0000256" key="1">
    <source>
        <dbReference type="ARBA" id="ARBA00001957"/>
    </source>
</evidence>
<dbReference type="FunFam" id="3.30.300.30:FF:000010">
    <property type="entry name" value="Enterobactin synthetase component F"/>
    <property type="match status" value="2"/>
</dbReference>
<dbReference type="PROSITE" id="PS50075">
    <property type="entry name" value="CARRIER"/>
    <property type="match status" value="2"/>
</dbReference>
<feature type="domain" description="Carrier" evidence="6">
    <location>
        <begin position="1028"/>
        <end position="1102"/>
    </location>
</feature>
<dbReference type="FunFam" id="3.40.50.980:FF:000002">
    <property type="entry name" value="Enterobactin synthetase component F"/>
    <property type="match status" value="2"/>
</dbReference>
<name>A0A2S6GN61_9GAMM</name>
<dbReference type="Pfam" id="PF13193">
    <property type="entry name" value="AMP-binding_C"/>
    <property type="match status" value="2"/>
</dbReference>
<evidence type="ECO:0000313" key="7">
    <source>
        <dbReference type="EMBL" id="PPK66613.1"/>
    </source>
</evidence>
<dbReference type="FunFam" id="3.40.50.980:FF:000001">
    <property type="entry name" value="Non-ribosomal peptide synthetase"/>
    <property type="match status" value="2"/>
</dbReference>
<dbReference type="SUPFAM" id="SSF47336">
    <property type="entry name" value="ACP-like"/>
    <property type="match status" value="2"/>
</dbReference>
<dbReference type="PANTHER" id="PTHR45527">
    <property type="entry name" value="NONRIBOSOMAL PEPTIDE SYNTHETASE"/>
    <property type="match status" value="1"/>
</dbReference>
<evidence type="ECO:0000313" key="8">
    <source>
        <dbReference type="Proteomes" id="UP000238071"/>
    </source>
</evidence>
<dbReference type="EMBL" id="PTIY01000016">
    <property type="protein sequence ID" value="PPK66613.1"/>
    <property type="molecule type" value="Genomic_DNA"/>
</dbReference>
<evidence type="ECO:0000259" key="6">
    <source>
        <dbReference type="PROSITE" id="PS50075"/>
    </source>
</evidence>
<dbReference type="GO" id="GO:0031177">
    <property type="term" value="F:phosphopantetheine binding"/>
    <property type="evidence" value="ECO:0007669"/>
    <property type="project" value="InterPro"/>
</dbReference>
<dbReference type="InterPro" id="IPR020806">
    <property type="entry name" value="PKS_PP-bd"/>
</dbReference>
<dbReference type="InterPro" id="IPR025110">
    <property type="entry name" value="AMP-bd_C"/>
</dbReference>
<dbReference type="Gene3D" id="3.30.559.10">
    <property type="entry name" value="Chloramphenicol acetyltransferase-like domain"/>
    <property type="match status" value="2"/>
</dbReference>
<evidence type="ECO:0000256" key="2">
    <source>
        <dbReference type="ARBA" id="ARBA00006432"/>
    </source>
</evidence>
<dbReference type="InterPro" id="IPR023213">
    <property type="entry name" value="CAT-like_dom_sf"/>
</dbReference>
<feature type="domain" description="Carrier" evidence="6">
    <location>
        <begin position="2093"/>
        <end position="2168"/>
    </location>
</feature>
<protein>
    <submittedName>
        <fullName evidence="7">Amino acid adenylation domain-containing protein</fullName>
    </submittedName>
</protein>
<dbReference type="OrthoDB" id="134488at2"/>
<reference evidence="7 8" key="1">
    <citation type="submission" date="2018-02" db="EMBL/GenBank/DDBJ databases">
        <title>Subsurface microbial communities from deep shales in Ohio and West Virginia, USA.</title>
        <authorList>
            <person name="Wrighton K."/>
        </authorList>
    </citation>
    <scope>NUCLEOTIDE SEQUENCE [LARGE SCALE GENOMIC DNA]</scope>
    <source>
        <strain evidence="7 8">OWC-G53F</strain>
    </source>
</reference>
<dbReference type="SUPFAM" id="SSF52777">
    <property type="entry name" value="CoA-dependent acyltransferases"/>
    <property type="match status" value="4"/>
</dbReference>